<name>A0A2K1Z0S3_POPTR</name>
<evidence type="ECO:0000313" key="2">
    <source>
        <dbReference type="Proteomes" id="UP000006729"/>
    </source>
</evidence>
<accession>A0A2K1Z0S3</accession>
<gene>
    <name evidence="1" type="ORF">POPTR_009G008900</name>
</gene>
<dbReference type="AlphaFoldDB" id="A0A2K1Z0S3"/>
<dbReference type="EMBL" id="CM009298">
    <property type="protein sequence ID" value="PNT18880.1"/>
    <property type="molecule type" value="Genomic_DNA"/>
</dbReference>
<keyword evidence="2" id="KW-1185">Reference proteome</keyword>
<evidence type="ECO:0000313" key="1">
    <source>
        <dbReference type="EMBL" id="PNT18880.1"/>
    </source>
</evidence>
<proteinExistence type="predicted"/>
<dbReference type="InParanoid" id="A0A2K1Z0S3"/>
<organism evidence="1 2">
    <name type="scientific">Populus trichocarpa</name>
    <name type="common">Western balsam poplar</name>
    <name type="synonym">Populus balsamifera subsp. trichocarpa</name>
    <dbReference type="NCBI Taxonomy" id="3694"/>
    <lineage>
        <taxon>Eukaryota</taxon>
        <taxon>Viridiplantae</taxon>
        <taxon>Streptophyta</taxon>
        <taxon>Embryophyta</taxon>
        <taxon>Tracheophyta</taxon>
        <taxon>Spermatophyta</taxon>
        <taxon>Magnoliopsida</taxon>
        <taxon>eudicotyledons</taxon>
        <taxon>Gunneridae</taxon>
        <taxon>Pentapetalae</taxon>
        <taxon>rosids</taxon>
        <taxon>fabids</taxon>
        <taxon>Malpighiales</taxon>
        <taxon>Salicaceae</taxon>
        <taxon>Saliceae</taxon>
        <taxon>Populus</taxon>
    </lineage>
</organism>
<reference evidence="1 2" key="1">
    <citation type="journal article" date="2006" name="Science">
        <title>The genome of black cottonwood, Populus trichocarpa (Torr. &amp; Gray).</title>
        <authorList>
            <person name="Tuskan G.A."/>
            <person name="Difazio S."/>
            <person name="Jansson S."/>
            <person name="Bohlmann J."/>
            <person name="Grigoriev I."/>
            <person name="Hellsten U."/>
            <person name="Putnam N."/>
            <person name="Ralph S."/>
            <person name="Rombauts S."/>
            <person name="Salamov A."/>
            <person name="Schein J."/>
            <person name="Sterck L."/>
            <person name="Aerts A."/>
            <person name="Bhalerao R.R."/>
            <person name="Bhalerao R.P."/>
            <person name="Blaudez D."/>
            <person name="Boerjan W."/>
            <person name="Brun A."/>
            <person name="Brunner A."/>
            <person name="Busov V."/>
            <person name="Campbell M."/>
            <person name="Carlson J."/>
            <person name="Chalot M."/>
            <person name="Chapman J."/>
            <person name="Chen G.L."/>
            <person name="Cooper D."/>
            <person name="Coutinho P.M."/>
            <person name="Couturier J."/>
            <person name="Covert S."/>
            <person name="Cronk Q."/>
            <person name="Cunningham R."/>
            <person name="Davis J."/>
            <person name="Degroeve S."/>
            <person name="Dejardin A."/>
            <person name="Depamphilis C."/>
            <person name="Detter J."/>
            <person name="Dirks B."/>
            <person name="Dubchak I."/>
            <person name="Duplessis S."/>
            <person name="Ehlting J."/>
            <person name="Ellis B."/>
            <person name="Gendler K."/>
            <person name="Goodstein D."/>
            <person name="Gribskov M."/>
            <person name="Grimwood J."/>
            <person name="Groover A."/>
            <person name="Gunter L."/>
            <person name="Hamberger B."/>
            <person name="Heinze B."/>
            <person name="Helariutta Y."/>
            <person name="Henrissat B."/>
            <person name="Holligan D."/>
            <person name="Holt R."/>
            <person name="Huang W."/>
            <person name="Islam-Faridi N."/>
            <person name="Jones S."/>
            <person name="Jones-Rhoades M."/>
            <person name="Jorgensen R."/>
            <person name="Joshi C."/>
            <person name="Kangasjarvi J."/>
            <person name="Karlsson J."/>
            <person name="Kelleher C."/>
            <person name="Kirkpatrick R."/>
            <person name="Kirst M."/>
            <person name="Kohler A."/>
            <person name="Kalluri U."/>
            <person name="Larimer F."/>
            <person name="Leebens-Mack J."/>
            <person name="Leple J.C."/>
            <person name="Locascio P."/>
            <person name="Lou Y."/>
            <person name="Lucas S."/>
            <person name="Martin F."/>
            <person name="Montanini B."/>
            <person name="Napoli C."/>
            <person name="Nelson D.R."/>
            <person name="Nelson C."/>
            <person name="Nieminen K."/>
            <person name="Nilsson O."/>
            <person name="Pereda V."/>
            <person name="Peter G."/>
            <person name="Philippe R."/>
            <person name="Pilate G."/>
            <person name="Poliakov A."/>
            <person name="Razumovskaya J."/>
            <person name="Richardson P."/>
            <person name="Rinaldi C."/>
            <person name="Ritland K."/>
            <person name="Rouze P."/>
            <person name="Ryaboy D."/>
            <person name="Schmutz J."/>
            <person name="Schrader J."/>
            <person name="Segerman B."/>
            <person name="Shin H."/>
            <person name="Siddiqui A."/>
            <person name="Sterky F."/>
            <person name="Terry A."/>
            <person name="Tsai C.J."/>
            <person name="Uberbacher E."/>
            <person name="Unneberg P."/>
            <person name="Vahala J."/>
            <person name="Wall K."/>
            <person name="Wessler S."/>
            <person name="Yang G."/>
            <person name="Yin T."/>
            <person name="Douglas C."/>
            <person name="Marra M."/>
            <person name="Sandberg G."/>
            <person name="Van de Peer Y."/>
            <person name="Rokhsar D."/>
        </authorList>
    </citation>
    <scope>NUCLEOTIDE SEQUENCE [LARGE SCALE GENOMIC DNA]</scope>
    <source>
        <strain evidence="2">cv. Nisqually</strain>
    </source>
</reference>
<dbReference type="Proteomes" id="UP000006729">
    <property type="component" value="Chromosome 9"/>
</dbReference>
<protein>
    <submittedName>
        <fullName evidence="1">Uncharacterized protein</fullName>
    </submittedName>
</protein>
<sequence>MPWMLKRKINTYRKVRGINTSEDAGMCTSEGKDTSEDKCKLESTCTLEGVRTHLVSTLGADPWAMLECREQ</sequence>